<dbReference type="Proteomes" id="UP001152797">
    <property type="component" value="Unassembled WGS sequence"/>
</dbReference>
<feature type="compositionally biased region" description="Polar residues" evidence="1">
    <location>
        <begin position="69"/>
        <end position="78"/>
    </location>
</feature>
<evidence type="ECO:0008006" key="5">
    <source>
        <dbReference type="Google" id="ProtNLM"/>
    </source>
</evidence>
<proteinExistence type="predicted"/>
<reference evidence="2" key="1">
    <citation type="submission" date="2022-10" db="EMBL/GenBank/DDBJ databases">
        <authorList>
            <person name="Chen Y."/>
            <person name="Dougan E. K."/>
            <person name="Chan C."/>
            <person name="Rhodes N."/>
            <person name="Thang M."/>
        </authorList>
    </citation>
    <scope>NUCLEOTIDE SEQUENCE</scope>
</reference>
<gene>
    <name evidence="2" type="ORF">C1SCF055_LOCUS21055</name>
</gene>
<protein>
    <recommendedName>
        <fullName evidence="5">PDZ domain-containing protein</fullName>
    </recommendedName>
</protein>
<dbReference type="EMBL" id="CAMXCT010001946">
    <property type="protein sequence ID" value="CAI3994407.1"/>
    <property type="molecule type" value="Genomic_DNA"/>
</dbReference>
<feature type="region of interest" description="Disordered" evidence="1">
    <location>
        <begin position="414"/>
        <end position="460"/>
    </location>
</feature>
<name>A0A9P1CNS9_9DINO</name>
<evidence type="ECO:0000313" key="3">
    <source>
        <dbReference type="EMBL" id="CAL1147782.1"/>
    </source>
</evidence>
<keyword evidence="4" id="KW-1185">Reference proteome</keyword>
<evidence type="ECO:0000313" key="4">
    <source>
        <dbReference type="Proteomes" id="UP001152797"/>
    </source>
</evidence>
<dbReference type="EMBL" id="CAMXCT020001946">
    <property type="protein sequence ID" value="CAL1147782.1"/>
    <property type="molecule type" value="Genomic_DNA"/>
</dbReference>
<evidence type="ECO:0000313" key="2">
    <source>
        <dbReference type="EMBL" id="CAI3994407.1"/>
    </source>
</evidence>
<sequence>MTKDAWKVCMAVSALDVCNFAVTDLNARRRNQLLHALFGNSSSAQETDLLQVNDPWAPVTRKGKKPAQRTIQGPPKQTTTKWEDLEIPHMDELEPSLPQLPISSLQPDVTGVVLATLPSVDRHKWVRSQQALALMVPGQNREDLQAVMLTGGLQASAVAEGEITLRDPLKAKRERRRVTLINLGASPVKFAPLPTDLKVPVSDTLELWFAIQKRYASPALWQYVTQGGRKSMINLVSALKAGKDPMAALDGQLSEIYGLTRNQQSCECAARALTAEANRLLEHSGTHGVFVRKMKRFGQKIEDAVILWIPTNDLPDLQARCQPLKGLQGIVCNRQGLGVRVTGTGDELAQARAVLQPGKVAPNSAQIRGDQHFEVSGLPLQTEAADVQSLLDKLPTSTGVVLIEKLASPSEIFQQKEDQKRKEKVERFKYSPDKIDKSPMAPAFPASSRPASSQASKPQESIAADLKQYVDTKLKVIKSDLDNQSQKVASLYDDFQHLRDDVHQSLSKVATKDDIAALLAEHLSDKRQRT</sequence>
<dbReference type="AlphaFoldDB" id="A0A9P1CNS9"/>
<feature type="region of interest" description="Disordered" evidence="1">
    <location>
        <begin position="57"/>
        <end position="78"/>
    </location>
</feature>
<dbReference type="EMBL" id="CAMXCT030001946">
    <property type="protein sequence ID" value="CAL4781719.1"/>
    <property type="molecule type" value="Genomic_DNA"/>
</dbReference>
<reference evidence="3" key="2">
    <citation type="submission" date="2024-04" db="EMBL/GenBank/DDBJ databases">
        <authorList>
            <person name="Chen Y."/>
            <person name="Shah S."/>
            <person name="Dougan E. K."/>
            <person name="Thang M."/>
            <person name="Chan C."/>
        </authorList>
    </citation>
    <scope>NUCLEOTIDE SEQUENCE [LARGE SCALE GENOMIC DNA]</scope>
</reference>
<feature type="compositionally biased region" description="Low complexity" evidence="1">
    <location>
        <begin position="438"/>
        <end position="458"/>
    </location>
</feature>
<accession>A0A9P1CNS9</accession>
<feature type="compositionally biased region" description="Basic and acidic residues" evidence="1">
    <location>
        <begin position="414"/>
        <end position="437"/>
    </location>
</feature>
<evidence type="ECO:0000256" key="1">
    <source>
        <dbReference type="SAM" id="MobiDB-lite"/>
    </source>
</evidence>
<comment type="caution">
    <text evidence="2">The sequence shown here is derived from an EMBL/GenBank/DDBJ whole genome shotgun (WGS) entry which is preliminary data.</text>
</comment>
<organism evidence="2">
    <name type="scientific">Cladocopium goreaui</name>
    <dbReference type="NCBI Taxonomy" id="2562237"/>
    <lineage>
        <taxon>Eukaryota</taxon>
        <taxon>Sar</taxon>
        <taxon>Alveolata</taxon>
        <taxon>Dinophyceae</taxon>
        <taxon>Suessiales</taxon>
        <taxon>Symbiodiniaceae</taxon>
        <taxon>Cladocopium</taxon>
    </lineage>
</organism>